<dbReference type="InterPro" id="IPR003123">
    <property type="entry name" value="VPS9"/>
</dbReference>
<feature type="compositionally biased region" description="Polar residues" evidence="2">
    <location>
        <begin position="138"/>
        <end position="157"/>
    </location>
</feature>
<accession>A0ABM0JCJ1</accession>
<dbReference type="Gene3D" id="1.20.1050.80">
    <property type="entry name" value="VPS9 domain"/>
    <property type="match status" value="1"/>
</dbReference>
<dbReference type="SUPFAM" id="SSF109993">
    <property type="entry name" value="VPS9 domain"/>
    <property type="match status" value="1"/>
</dbReference>
<name>A0ABM0JCJ1_APLCA</name>
<dbReference type="RefSeq" id="XP_005090561.1">
    <property type="nucleotide sequence ID" value="XM_005090504.3"/>
</dbReference>
<feature type="region of interest" description="Disordered" evidence="2">
    <location>
        <begin position="365"/>
        <end position="610"/>
    </location>
</feature>
<feature type="compositionally biased region" description="Basic and acidic residues" evidence="2">
    <location>
        <begin position="580"/>
        <end position="595"/>
    </location>
</feature>
<feature type="compositionally biased region" description="Polar residues" evidence="2">
    <location>
        <begin position="684"/>
        <end position="695"/>
    </location>
</feature>
<dbReference type="SMART" id="SM00167">
    <property type="entry name" value="VPS9"/>
    <property type="match status" value="1"/>
</dbReference>
<dbReference type="PROSITE" id="PS51205">
    <property type="entry name" value="VPS9"/>
    <property type="match status" value="1"/>
</dbReference>
<feature type="compositionally biased region" description="Polar residues" evidence="2">
    <location>
        <begin position="118"/>
        <end position="128"/>
    </location>
</feature>
<protein>
    <submittedName>
        <fullName evidence="5">VPS9 domain-containing protein 1 isoform X1</fullName>
    </submittedName>
</protein>
<dbReference type="Pfam" id="PF02204">
    <property type="entry name" value="VPS9"/>
    <property type="match status" value="1"/>
</dbReference>
<feature type="compositionally biased region" description="Acidic residues" evidence="2">
    <location>
        <begin position="567"/>
        <end position="579"/>
    </location>
</feature>
<gene>
    <name evidence="5" type="primary">LOC101851464</name>
</gene>
<feature type="compositionally biased region" description="Basic and acidic residues" evidence="2">
    <location>
        <begin position="425"/>
        <end position="448"/>
    </location>
</feature>
<keyword evidence="1" id="KW-0175">Coiled coil</keyword>
<proteinExistence type="predicted"/>
<evidence type="ECO:0000313" key="4">
    <source>
        <dbReference type="Proteomes" id="UP000694888"/>
    </source>
</evidence>
<feature type="compositionally biased region" description="Basic and acidic residues" evidence="2">
    <location>
        <begin position="385"/>
        <end position="418"/>
    </location>
</feature>
<organism evidence="4 5">
    <name type="scientific">Aplysia californica</name>
    <name type="common">California sea hare</name>
    <dbReference type="NCBI Taxonomy" id="6500"/>
    <lineage>
        <taxon>Eukaryota</taxon>
        <taxon>Metazoa</taxon>
        <taxon>Spiralia</taxon>
        <taxon>Lophotrochozoa</taxon>
        <taxon>Mollusca</taxon>
        <taxon>Gastropoda</taxon>
        <taxon>Heterobranchia</taxon>
        <taxon>Euthyneura</taxon>
        <taxon>Tectipleura</taxon>
        <taxon>Aplysiida</taxon>
        <taxon>Aplysioidea</taxon>
        <taxon>Aplysiidae</taxon>
        <taxon>Aplysia</taxon>
    </lineage>
</organism>
<evidence type="ECO:0000256" key="1">
    <source>
        <dbReference type="SAM" id="Coils"/>
    </source>
</evidence>
<dbReference type="InterPro" id="IPR037191">
    <property type="entry name" value="VPS9_dom_sf"/>
</dbReference>
<feature type="region of interest" description="Disordered" evidence="2">
    <location>
        <begin position="84"/>
        <end position="160"/>
    </location>
</feature>
<feature type="region of interest" description="Disordered" evidence="2">
    <location>
        <begin position="647"/>
        <end position="723"/>
    </location>
</feature>
<feature type="compositionally biased region" description="Low complexity" evidence="2">
    <location>
        <begin position="374"/>
        <end position="384"/>
    </location>
</feature>
<dbReference type="PANTHER" id="PTHR23101:SF98">
    <property type="entry name" value="VPS9 DOMAIN-CONTAINING PROTEIN 1"/>
    <property type="match status" value="1"/>
</dbReference>
<feature type="compositionally biased region" description="Basic and acidic residues" evidence="2">
    <location>
        <begin position="511"/>
        <end position="521"/>
    </location>
</feature>
<dbReference type="Proteomes" id="UP000694888">
    <property type="component" value="Unplaced"/>
</dbReference>
<dbReference type="PANTHER" id="PTHR23101">
    <property type="entry name" value="RAB GDP/GTP EXCHANGE FACTOR"/>
    <property type="match status" value="1"/>
</dbReference>
<sequence length="985" mass="109934">MAETPLPVLMKEIGEALKLDNDGNEKEAYKKYVGCTYRISTNLILAIRSTSGDVVVTSKTSRQVKLAQQCIDRMVALMEKMDLNTSGSSASTPVTSPTSVTSFPQPQSPASPHKLPTPSRSTVSQGASITPAGESIKGSVSTVKASTPVSQETNNNYRGLGRPVPSLPDEYNPHSFHATKPRSLTPMEIAQRQNQSLMAAYKARMNRLNRSDFNAFSYSLTIQRKMAENLAIAQAQEEELARKMQARNQRLEEEAAKRFAQATPMGMSKEEQEQRQIYKRILEYENEAKWLRNWRKRLEANPEDAVLISQLVQEVLRCSDHPITELLRKYQFKVYEKLYPLVANKHVDLELVTVPLREDLWPSNEEMEEHLRSSRGSSVSMSPEGSEKKSDEKDPRQMSSPRDDGKGGAQGRVEDTEGHAASNNEESKDKNRVQSDKSAKEEEVENRLYNDVQESKSQSVESAAASGPVSWDDPLSVRSKSETSSKSSVPCSSDTEDDSVGKVNNSDEILVEEKSPDEKVPSDNGTSSSEGEKRKDAGGEDNETQKSNSDVSENTQAEKASAKEVEECCDSGSDSDESVFDSKETGDGEKEKEDPSSNVETAVSRTKKDLHLALEKGERLESQLSWERKQAQLLMRQVTRDYENYNEENFDDLFEDDEEGNNEKETALGGDGNAEKRKDMRSTGVLSNPTTTFNQDPKLVKSKSEDKHSPSFDRSQSHQPRANQLSMDNDAAVFQSLPANVNRSSDPVVSKKLAKLSVDAYKRHLKSISDDILNFLDKLLVMMTIAYEPLDTPVGRDQCAVSLEEPFFKPIWKTLLRMFRVVNHKQELILASVMTRFADVTPEDMKVAKKFRLPNSGSGEGPYQRAIDELVRVQEHYTMLSKLECVVKVCRLICECVDEYYTSASSQKPGKKTPSLGADDLLPVLSYVVVHSSCPQLVAECHAMTEFIHEGYMMGEEGYCLTTLRTAINFVTSLLIRPLSPFSPS</sequence>
<reference evidence="5" key="1">
    <citation type="submission" date="2025-08" db="UniProtKB">
        <authorList>
            <consortium name="RefSeq"/>
        </authorList>
    </citation>
    <scope>IDENTIFICATION</scope>
</reference>
<feature type="compositionally biased region" description="Basic and acidic residues" evidence="2">
    <location>
        <begin position="698"/>
        <end position="711"/>
    </location>
</feature>
<feature type="compositionally biased region" description="Polar residues" evidence="2">
    <location>
        <begin position="545"/>
        <end position="558"/>
    </location>
</feature>
<evidence type="ECO:0000259" key="3">
    <source>
        <dbReference type="PROSITE" id="PS51205"/>
    </source>
</evidence>
<dbReference type="GeneID" id="101851464"/>
<evidence type="ECO:0000256" key="2">
    <source>
        <dbReference type="SAM" id="MobiDB-lite"/>
    </source>
</evidence>
<dbReference type="InterPro" id="IPR045046">
    <property type="entry name" value="Vps9-like"/>
</dbReference>
<evidence type="ECO:0000313" key="5">
    <source>
        <dbReference type="RefSeq" id="XP_005090561.1"/>
    </source>
</evidence>
<feature type="domain" description="VPS9" evidence="3">
    <location>
        <begin position="824"/>
        <end position="980"/>
    </location>
</feature>
<feature type="coiled-coil region" evidence="1">
    <location>
        <begin position="234"/>
        <end position="287"/>
    </location>
</feature>
<feature type="compositionally biased region" description="Low complexity" evidence="2">
    <location>
        <begin position="476"/>
        <end position="493"/>
    </location>
</feature>
<feature type="compositionally biased region" description="Acidic residues" evidence="2">
    <location>
        <begin position="647"/>
        <end position="660"/>
    </location>
</feature>
<feature type="compositionally biased region" description="Low complexity" evidence="2">
    <location>
        <begin position="85"/>
        <end position="105"/>
    </location>
</feature>
<feature type="compositionally biased region" description="Polar residues" evidence="2">
    <location>
        <begin position="712"/>
        <end position="723"/>
    </location>
</feature>
<keyword evidence="4" id="KW-1185">Reference proteome</keyword>